<dbReference type="EnsemblMetazoa" id="GPPI025266-RA">
    <property type="protein sequence ID" value="GPPI025266-PA"/>
    <property type="gene ID" value="GPPI025266"/>
</dbReference>
<organism evidence="1 2">
    <name type="scientific">Glossina palpalis gambiensis</name>
    <dbReference type="NCBI Taxonomy" id="67801"/>
    <lineage>
        <taxon>Eukaryota</taxon>
        <taxon>Metazoa</taxon>
        <taxon>Ecdysozoa</taxon>
        <taxon>Arthropoda</taxon>
        <taxon>Hexapoda</taxon>
        <taxon>Insecta</taxon>
        <taxon>Pterygota</taxon>
        <taxon>Neoptera</taxon>
        <taxon>Endopterygota</taxon>
        <taxon>Diptera</taxon>
        <taxon>Brachycera</taxon>
        <taxon>Muscomorpha</taxon>
        <taxon>Hippoboscoidea</taxon>
        <taxon>Glossinidae</taxon>
        <taxon>Glossina</taxon>
    </lineage>
</organism>
<keyword evidence="2" id="KW-1185">Reference proteome</keyword>
<reference evidence="1" key="2">
    <citation type="submission" date="2020-05" db="UniProtKB">
        <authorList>
            <consortium name="EnsemblMetazoa"/>
        </authorList>
    </citation>
    <scope>IDENTIFICATION</scope>
    <source>
        <strain evidence="1">IAEA</strain>
    </source>
</reference>
<dbReference type="EMBL" id="JXJN01011741">
    <property type="status" value="NOT_ANNOTATED_CDS"/>
    <property type="molecule type" value="Genomic_DNA"/>
</dbReference>
<evidence type="ECO:0000313" key="2">
    <source>
        <dbReference type="Proteomes" id="UP000092460"/>
    </source>
</evidence>
<name>A0A1B0BBY8_9MUSC</name>
<dbReference type="VEuPathDB" id="VectorBase:GPPI025266"/>
<proteinExistence type="predicted"/>
<evidence type="ECO:0000313" key="1">
    <source>
        <dbReference type="EnsemblMetazoa" id="GPPI025266-PA"/>
    </source>
</evidence>
<dbReference type="AlphaFoldDB" id="A0A1B0BBY8"/>
<dbReference type="Proteomes" id="UP000092460">
    <property type="component" value="Unassembled WGS sequence"/>
</dbReference>
<accession>A0A1B0BBY8</accession>
<reference evidence="2" key="1">
    <citation type="submission" date="2015-01" db="EMBL/GenBank/DDBJ databases">
        <authorList>
            <person name="Aksoy S."/>
            <person name="Warren W."/>
            <person name="Wilson R.K."/>
        </authorList>
    </citation>
    <scope>NUCLEOTIDE SEQUENCE [LARGE SCALE GENOMIC DNA]</scope>
    <source>
        <strain evidence="2">IAEA</strain>
    </source>
</reference>
<sequence>MDMMTTMTRKMKREKSATVESLAALVSTLTSLEAVSRLSKALRKTGDASNDLQLHHSNLFDAILDKCSSAN</sequence>
<protein>
    <submittedName>
        <fullName evidence="1">Uncharacterized protein</fullName>
    </submittedName>
</protein>